<organism evidence="1 2">
    <name type="scientific">Thraustotheca clavata</name>
    <dbReference type="NCBI Taxonomy" id="74557"/>
    <lineage>
        <taxon>Eukaryota</taxon>
        <taxon>Sar</taxon>
        <taxon>Stramenopiles</taxon>
        <taxon>Oomycota</taxon>
        <taxon>Saprolegniomycetes</taxon>
        <taxon>Saprolegniales</taxon>
        <taxon>Achlyaceae</taxon>
        <taxon>Thraustotheca</taxon>
    </lineage>
</organism>
<comment type="caution">
    <text evidence="1">The sequence shown here is derived from an EMBL/GenBank/DDBJ whole genome shotgun (WGS) entry which is preliminary data.</text>
</comment>
<dbReference type="EMBL" id="JNBS01002264">
    <property type="protein sequence ID" value="OQR93307.1"/>
    <property type="molecule type" value="Genomic_DNA"/>
</dbReference>
<dbReference type="OrthoDB" id="68558at2759"/>
<gene>
    <name evidence="1" type="ORF">THRCLA_08471</name>
</gene>
<evidence type="ECO:0000313" key="2">
    <source>
        <dbReference type="Proteomes" id="UP000243217"/>
    </source>
</evidence>
<protein>
    <submittedName>
        <fullName evidence="1">Uncharacterized protein</fullName>
    </submittedName>
</protein>
<evidence type="ECO:0000313" key="1">
    <source>
        <dbReference type="EMBL" id="OQR93307.1"/>
    </source>
</evidence>
<dbReference type="AlphaFoldDB" id="A0A1V9Z5W6"/>
<dbReference type="Proteomes" id="UP000243217">
    <property type="component" value="Unassembled WGS sequence"/>
</dbReference>
<sequence>MPTLQVLQRRVLLLAVASAFFFTASLVSIVQQTTPTITTYFCSPEQLDTVRVFERNGTLSNTQQCLKNVLNILTPTSLDVNNRPLTGITLQSLNMYCTAFCYPSIVAFKNNLFPPCDTMIDGDVRSIGSVAVSLCPNGSSVATLAPATQAPDRRGNYCSITEYDIVARALDLNNSNVTCAKTARKAIYPTMISMDIFNTPYVNISWGEVNAICDASCSTMLEKIKAYTFPNCDTLINLTTTLSLSALAESMCNVSNVYYHG</sequence>
<accession>A0A1V9Z5W6</accession>
<proteinExistence type="predicted"/>
<reference evidence="1 2" key="1">
    <citation type="journal article" date="2014" name="Genome Biol. Evol.">
        <title>The secreted proteins of Achlya hypogyna and Thraustotheca clavata identify the ancestral oomycete secretome and reveal gene acquisitions by horizontal gene transfer.</title>
        <authorList>
            <person name="Misner I."/>
            <person name="Blouin N."/>
            <person name="Leonard G."/>
            <person name="Richards T.A."/>
            <person name="Lane C.E."/>
        </authorList>
    </citation>
    <scope>NUCLEOTIDE SEQUENCE [LARGE SCALE GENOMIC DNA]</scope>
    <source>
        <strain evidence="1 2">ATCC 34112</strain>
    </source>
</reference>
<keyword evidence="2" id="KW-1185">Reference proteome</keyword>
<name>A0A1V9Z5W6_9STRA</name>